<protein>
    <submittedName>
        <fullName evidence="2">NRPS condensation-like uncharacterized protein</fullName>
    </submittedName>
</protein>
<comment type="caution">
    <text evidence="2">The sequence shown here is derived from an EMBL/GenBank/DDBJ whole genome shotgun (WGS) entry which is preliminary data.</text>
</comment>
<dbReference type="SUPFAM" id="SSF52777">
    <property type="entry name" value="CoA-dependent acyltransferases"/>
    <property type="match status" value="2"/>
</dbReference>
<dbReference type="PANTHER" id="PTHR28037">
    <property type="entry name" value="ALCOHOL O-ACETYLTRANSFERASE 1-RELATED"/>
    <property type="match status" value="1"/>
</dbReference>
<evidence type="ECO:0000313" key="2">
    <source>
        <dbReference type="EMBL" id="MBB6107921.1"/>
    </source>
</evidence>
<evidence type="ECO:0000313" key="3">
    <source>
        <dbReference type="Proteomes" id="UP000541583"/>
    </source>
</evidence>
<dbReference type="Gene3D" id="3.30.559.30">
    <property type="entry name" value="Nonribosomal peptide synthetase, condensation domain"/>
    <property type="match status" value="1"/>
</dbReference>
<feature type="domain" description="Condensation" evidence="1">
    <location>
        <begin position="26"/>
        <end position="144"/>
    </location>
</feature>
<evidence type="ECO:0000259" key="1">
    <source>
        <dbReference type="Pfam" id="PF00668"/>
    </source>
</evidence>
<dbReference type="Proteomes" id="UP000541583">
    <property type="component" value="Unassembled WGS sequence"/>
</dbReference>
<sequence>MRRKLLFGERMLHGDGTLPFNGVIPFRLRGVFAETDLQYALGKIQEKHPWLNAFVQNDDKNRPWFVIDETKAIKIPVRTVNRLSDNDWQIESHRELLTPFDTAIGPLLRVVWIKDETVSDMIITIHHCLCDGGSVMSILAELLQLLDDPGADIGKEDPIKGVEDIIPPAILNNKTKRIKAKLIGGLAAVVLKLMPVKKNPVDRKRDYLIHWKFDESLSKDLIVYCKSAGITVNTMLCGVLLSAFKQVRKDQAHNKVSCPVDIRRFAPEIKKDQLFAFGLMIVVSAHAGLDFLDNVKAMQKDVDQKSAKLDPYATMMMMESAHSAMDNFTNLLKNGKSTNDCMFSNLGKIDIPHQYRSFELETIFSPAVIGPLGNTTTMVTSTYRGQMDFSFIASEGFIPYEDALAIKDKIISMIKEQISNIAVAVA</sequence>
<dbReference type="RefSeq" id="WP_076369434.1">
    <property type="nucleotide sequence ID" value="NZ_FTMG01000001.1"/>
</dbReference>
<accession>A0ABR6PDT0</accession>
<dbReference type="Gene3D" id="3.30.559.10">
    <property type="entry name" value="Chloramphenicol acetyltransferase-like domain"/>
    <property type="match status" value="1"/>
</dbReference>
<dbReference type="InterPro" id="IPR052058">
    <property type="entry name" value="Alcohol_O-acetyltransferase"/>
</dbReference>
<name>A0ABR6PDT0_9SPHI</name>
<reference evidence="2 3" key="1">
    <citation type="submission" date="2020-08" db="EMBL/GenBank/DDBJ databases">
        <title>Genomic Encyclopedia of Type Strains, Phase IV (KMG-V): Genome sequencing to study the core and pangenomes of soil and plant-associated prokaryotes.</title>
        <authorList>
            <person name="Whitman W."/>
        </authorList>
    </citation>
    <scope>NUCLEOTIDE SEQUENCE [LARGE SCALE GENOMIC DNA]</scope>
    <source>
        <strain evidence="2 3">ANJLi2</strain>
    </source>
</reference>
<dbReference type="PANTHER" id="PTHR28037:SF1">
    <property type="entry name" value="ALCOHOL O-ACETYLTRANSFERASE 1-RELATED"/>
    <property type="match status" value="1"/>
</dbReference>
<dbReference type="Pfam" id="PF00668">
    <property type="entry name" value="Condensation"/>
    <property type="match status" value="1"/>
</dbReference>
<dbReference type="InterPro" id="IPR001242">
    <property type="entry name" value="Condensation_dom"/>
</dbReference>
<keyword evidence="3" id="KW-1185">Reference proteome</keyword>
<dbReference type="InterPro" id="IPR023213">
    <property type="entry name" value="CAT-like_dom_sf"/>
</dbReference>
<organism evidence="2 3">
    <name type="scientific">Mucilaginibacter lappiensis</name>
    <dbReference type="NCBI Taxonomy" id="354630"/>
    <lineage>
        <taxon>Bacteria</taxon>
        <taxon>Pseudomonadati</taxon>
        <taxon>Bacteroidota</taxon>
        <taxon>Sphingobacteriia</taxon>
        <taxon>Sphingobacteriales</taxon>
        <taxon>Sphingobacteriaceae</taxon>
        <taxon>Mucilaginibacter</taxon>
    </lineage>
</organism>
<proteinExistence type="predicted"/>
<gene>
    <name evidence="2" type="ORF">HDF23_000651</name>
</gene>
<dbReference type="EMBL" id="JACHCB010000001">
    <property type="protein sequence ID" value="MBB6107921.1"/>
    <property type="molecule type" value="Genomic_DNA"/>
</dbReference>